<dbReference type="Gene3D" id="3.30.390.50">
    <property type="entry name" value="CO dehydrogenase flavoprotein, C-terminal domain"/>
    <property type="match status" value="1"/>
</dbReference>
<dbReference type="PROSITE" id="PS51387">
    <property type="entry name" value="FAD_PCMH"/>
    <property type="match status" value="1"/>
</dbReference>
<feature type="domain" description="FAD-binding PCMH-type" evidence="4">
    <location>
        <begin position="1"/>
        <end position="181"/>
    </location>
</feature>
<dbReference type="AlphaFoldDB" id="A0A0B0IJE3"/>
<dbReference type="InterPro" id="IPR005107">
    <property type="entry name" value="CO_DH_flav_C"/>
</dbReference>
<keyword evidence="2" id="KW-0274">FAD</keyword>
<dbReference type="InterPro" id="IPR016166">
    <property type="entry name" value="FAD-bd_PCMH"/>
</dbReference>
<dbReference type="GO" id="GO:0071949">
    <property type="term" value="F:FAD binding"/>
    <property type="evidence" value="ECO:0007669"/>
    <property type="project" value="InterPro"/>
</dbReference>
<gene>
    <name evidence="5" type="ORF">LQ50_03930</name>
</gene>
<dbReference type="STRING" id="333138.LQ50_03930"/>
<keyword evidence="3" id="KW-0560">Oxidoreductase</keyword>
<dbReference type="SUPFAM" id="SSF55447">
    <property type="entry name" value="CO dehydrogenase flavoprotein C-terminal domain-like"/>
    <property type="match status" value="1"/>
</dbReference>
<reference evidence="5 6" key="1">
    <citation type="submission" date="2014-09" db="EMBL/GenBank/DDBJ databases">
        <title>Genome sequencing and annotation of Bacillus Okhensis strain Kh10-101T.</title>
        <authorList>
            <person name="Prakash J.S."/>
        </authorList>
    </citation>
    <scope>NUCLEOTIDE SEQUENCE [LARGE SCALE GENOMIC DNA]</scope>
    <source>
        <strain evidence="6">Kh10-101T</strain>
    </source>
</reference>
<dbReference type="InterPro" id="IPR051312">
    <property type="entry name" value="Diverse_Substr_Oxidored"/>
</dbReference>
<dbReference type="OrthoDB" id="9774454at2"/>
<proteinExistence type="predicted"/>
<dbReference type="InterPro" id="IPR036683">
    <property type="entry name" value="CO_DH_flav_C_dom_sf"/>
</dbReference>
<dbReference type="GO" id="GO:0016491">
    <property type="term" value="F:oxidoreductase activity"/>
    <property type="evidence" value="ECO:0007669"/>
    <property type="project" value="UniProtKB-KW"/>
</dbReference>
<dbReference type="InterPro" id="IPR016169">
    <property type="entry name" value="FAD-bd_PCMH_sub2"/>
</dbReference>
<dbReference type="Pfam" id="PF00941">
    <property type="entry name" value="FAD_binding_5"/>
    <property type="match status" value="1"/>
</dbReference>
<name>A0A0B0IJE3_9BACI</name>
<keyword evidence="1" id="KW-0285">Flavoprotein</keyword>
<dbReference type="PANTHER" id="PTHR42659:SF2">
    <property type="entry name" value="XANTHINE DEHYDROGENASE SUBUNIT C-RELATED"/>
    <property type="match status" value="1"/>
</dbReference>
<comment type="caution">
    <text evidence="5">The sequence shown here is derived from an EMBL/GenBank/DDBJ whole genome shotgun (WGS) entry which is preliminary data.</text>
</comment>
<dbReference type="SMART" id="SM01092">
    <property type="entry name" value="CO_deh_flav_C"/>
    <property type="match status" value="1"/>
</dbReference>
<dbReference type="Gene3D" id="3.30.465.10">
    <property type="match status" value="1"/>
</dbReference>
<accession>A0A0B0IJE3</accession>
<sequence length="304" mass="34486">MIATKKIWRPNNVKEAWQIQQTLQPNEYCYVSGGTWLRTQWEAGLKKMPSNLISLELIQEMNEVRERLSYGKREISIGSQVTLANCIRHSLITKHLSPLVEACRQIAAPSIRNVATIGGNIYTTAGDTIPVFLVHNAKLRWFNGEEIETQLLEEWLIKLQANGFQRDQRILVDIVIEIEEPFNEQFTFFQKVGRRETFTASLITVAGRGRMNHQGEVQDVFLAASGGPIPLRLSNTEMELQNKVCSMQLFQEAFSLITNEYETASDPFASEGYKKTMVANLIVSELFEQWEGNKEGGGTNVVRS</sequence>
<dbReference type="eggNOG" id="COG1319">
    <property type="taxonomic scope" value="Bacteria"/>
</dbReference>
<protein>
    <recommendedName>
        <fullName evidence="4">FAD-binding PCMH-type domain-containing protein</fullName>
    </recommendedName>
</protein>
<dbReference type="Pfam" id="PF03450">
    <property type="entry name" value="CO_deh_flav_C"/>
    <property type="match status" value="1"/>
</dbReference>
<evidence type="ECO:0000313" key="6">
    <source>
        <dbReference type="Proteomes" id="UP000030832"/>
    </source>
</evidence>
<evidence type="ECO:0000256" key="1">
    <source>
        <dbReference type="ARBA" id="ARBA00022630"/>
    </source>
</evidence>
<dbReference type="RefSeq" id="WP_034626289.1">
    <property type="nucleotide sequence ID" value="NZ_JRJU01000003.1"/>
</dbReference>
<evidence type="ECO:0000256" key="2">
    <source>
        <dbReference type="ARBA" id="ARBA00022827"/>
    </source>
</evidence>
<evidence type="ECO:0000256" key="3">
    <source>
        <dbReference type="ARBA" id="ARBA00023002"/>
    </source>
</evidence>
<dbReference type="SUPFAM" id="SSF56176">
    <property type="entry name" value="FAD-binding/transporter-associated domain-like"/>
    <property type="match status" value="1"/>
</dbReference>
<dbReference type="Proteomes" id="UP000030832">
    <property type="component" value="Unassembled WGS sequence"/>
</dbReference>
<evidence type="ECO:0000259" key="4">
    <source>
        <dbReference type="PROSITE" id="PS51387"/>
    </source>
</evidence>
<dbReference type="PANTHER" id="PTHR42659">
    <property type="entry name" value="XANTHINE DEHYDROGENASE SUBUNIT C-RELATED"/>
    <property type="match status" value="1"/>
</dbReference>
<evidence type="ECO:0000313" key="5">
    <source>
        <dbReference type="EMBL" id="KHF41390.1"/>
    </source>
</evidence>
<keyword evidence="6" id="KW-1185">Reference proteome</keyword>
<dbReference type="InterPro" id="IPR036318">
    <property type="entry name" value="FAD-bd_PCMH-like_sf"/>
</dbReference>
<dbReference type="InterPro" id="IPR002346">
    <property type="entry name" value="Mopterin_DH_FAD-bd"/>
</dbReference>
<dbReference type="EMBL" id="JRJU01000003">
    <property type="protein sequence ID" value="KHF41390.1"/>
    <property type="molecule type" value="Genomic_DNA"/>
</dbReference>
<organism evidence="5 6">
    <name type="scientific">Halalkalibacter okhensis</name>
    <dbReference type="NCBI Taxonomy" id="333138"/>
    <lineage>
        <taxon>Bacteria</taxon>
        <taxon>Bacillati</taxon>
        <taxon>Bacillota</taxon>
        <taxon>Bacilli</taxon>
        <taxon>Bacillales</taxon>
        <taxon>Bacillaceae</taxon>
        <taxon>Halalkalibacter</taxon>
    </lineage>
</organism>